<name>A0AAE8XZ44_9CAUD</name>
<accession>A0AAE8XZ44</accession>
<reference evidence="1" key="1">
    <citation type="submission" date="2021-05" db="EMBL/GenBank/DDBJ databases">
        <title>Diversity, taxonomy and evolution of archaeal viruses of the class Caudoviricetes.</title>
        <authorList>
            <person name="Liu Y."/>
            <person name="Demina T.A."/>
            <person name="Roux S."/>
            <person name="Aiewsakun P."/>
            <person name="Kazlauskas D."/>
            <person name="Simmonds P."/>
            <person name="Prangishvili D."/>
            <person name="Oksanen H.M."/>
            <person name="Krupovic M."/>
        </authorList>
    </citation>
    <scope>NUCLEOTIDE SEQUENCE</scope>
    <source>
        <strain evidence="1">HRTV-29/29</strain>
    </source>
</reference>
<protein>
    <submittedName>
        <fullName evidence="1">Tail tube</fullName>
    </submittedName>
</protein>
<gene>
    <name evidence="1" type="ORF">HRTV-29_gp62</name>
</gene>
<sequence length="156" mass="16914">MSTAEAIWSNARTLSIQNSAGTSVPIAGIQEVSIVPAYEHEELYTMDSSFRDTVKRYEHNVNVEITYAKFSPEAAQEWLGGEGATATASQDDSDPALFTIEDVTPSADGTYERTAVVENVVFPEFPVVEGSYGEYEEWDLSGSGRQLSDLSDTSGA</sequence>
<dbReference type="Proteomes" id="UP000827282">
    <property type="component" value="Segment"/>
</dbReference>
<keyword evidence="2" id="KW-1185">Reference proteome</keyword>
<evidence type="ECO:0000313" key="1">
    <source>
        <dbReference type="EMBL" id="UBF23340.1"/>
    </source>
</evidence>
<dbReference type="EMBL" id="MZ334526">
    <property type="protein sequence ID" value="UBF23340.1"/>
    <property type="molecule type" value="Genomic_DNA"/>
</dbReference>
<proteinExistence type="predicted"/>
<evidence type="ECO:0000313" key="2">
    <source>
        <dbReference type="Proteomes" id="UP000827282"/>
    </source>
</evidence>
<organism evidence="1 2">
    <name type="scientific">Halorubrum tailed virus 29</name>
    <dbReference type="NCBI Taxonomy" id="2878010"/>
    <lineage>
        <taxon>Viruses</taxon>
        <taxon>Duplodnaviria</taxon>
        <taxon>Heunggongvirae</taxon>
        <taxon>Uroviricota</taxon>
        <taxon>Caudoviricetes</taxon>
        <taxon>Kirjokansivirales</taxon>
        <taxon>Haloferuviridae</taxon>
        <taxon>Dpdavirus</taxon>
        <taxon>Dpdavirus caudatum</taxon>
        <taxon>Dpdavirus HRTV29</taxon>
    </lineage>
</organism>